<comment type="caution">
    <text evidence="2">The sequence shown here is derived from an EMBL/GenBank/DDBJ whole genome shotgun (WGS) entry which is preliminary data.</text>
</comment>
<sequence length="391" mass="43044">MKRTVIFLGPSAPADMFTTIADVELRPPVGQGDVFRAVHDGAERIAIVDGYFDSTPAVLHKEIVWAMNQGVSVLGAASMGALRAAELHAFGMIGLGWIYEAFASGRLEDDDEVAIIHAPARLGFFAVSEAMVNIRRTMERAVVESRLSTDEAETFVSLAKGSYYADREWPRLLKEARTLLPATTIDRLEAWLPEGRVDIKREDALQLAHFLSSSTTTIADAAPSYEHTRLVEAVRQGAVRKRASVEEREETRKSIAFWRERRVSGPAHELLALVDVLLAELARLGGTDLDDAAVVEAANAWRHAAGLHGKDGTEAWLAEHGLRLEHLLRVLERDARLIQARNALGPLIDDYLVERLRFHHGQPDGTASEGRKPCAALDWYRPGLDIPSALG</sequence>
<dbReference type="Proteomes" id="UP001138757">
    <property type="component" value="Unassembled WGS sequence"/>
</dbReference>
<dbReference type="InterPro" id="IPR012924">
    <property type="entry name" value="TfuA_core"/>
</dbReference>
<dbReference type="Pfam" id="PF07812">
    <property type="entry name" value="TfuA"/>
    <property type="match status" value="1"/>
</dbReference>
<dbReference type="AlphaFoldDB" id="A0A9X1DD75"/>
<accession>A0A9X1DD75</accession>
<dbReference type="EMBL" id="JAHGAW010000009">
    <property type="protein sequence ID" value="MBT2188035.1"/>
    <property type="molecule type" value="Genomic_DNA"/>
</dbReference>
<name>A0A9X1DD75_9SPHN</name>
<evidence type="ECO:0000313" key="2">
    <source>
        <dbReference type="EMBL" id="MBT2188035.1"/>
    </source>
</evidence>
<gene>
    <name evidence="2" type="ORF">KK488_13855</name>
</gene>
<evidence type="ECO:0000313" key="3">
    <source>
        <dbReference type="Proteomes" id="UP001138757"/>
    </source>
</evidence>
<keyword evidence="3" id="KW-1185">Reference proteome</keyword>
<dbReference type="RefSeq" id="WP_214624295.1">
    <property type="nucleotide sequence ID" value="NZ_JAHGAW010000009.1"/>
</dbReference>
<evidence type="ECO:0000259" key="1">
    <source>
        <dbReference type="Pfam" id="PF07812"/>
    </source>
</evidence>
<protein>
    <recommendedName>
        <fullName evidence="1">TfuA-like core domain-containing protein</fullName>
    </recommendedName>
</protein>
<feature type="domain" description="TfuA-like core" evidence="1">
    <location>
        <begin position="49"/>
        <end position="167"/>
    </location>
</feature>
<organism evidence="2 3">
    <name type="scientific">Sphingobium nicotianae</name>
    <dbReference type="NCBI Taxonomy" id="2782607"/>
    <lineage>
        <taxon>Bacteria</taxon>
        <taxon>Pseudomonadati</taxon>
        <taxon>Pseudomonadota</taxon>
        <taxon>Alphaproteobacteria</taxon>
        <taxon>Sphingomonadales</taxon>
        <taxon>Sphingomonadaceae</taxon>
        <taxon>Sphingobium</taxon>
    </lineage>
</organism>
<reference evidence="2" key="1">
    <citation type="submission" date="2021-05" db="EMBL/GenBank/DDBJ databases">
        <title>Genome of Sphingobium sp. strain.</title>
        <authorList>
            <person name="Fan R."/>
        </authorList>
    </citation>
    <scope>NUCLEOTIDE SEQUENCE</scope>
    <source>
        <strain evidence="2">H33</strain>
    </source>
</reference>
<proteinExistence type="predicted"/>